<proteinExistence type="predicted"/>
<gene>
    <name evidence="1" type="ORF">AS031_00995</name>
</gene>
<name>A0A0V8IV66_9MICC</name>
<dbReference type="RefSeq" id="WP_058266289.1">
    <property type="nucleotide sequence ID" value="NZ_FMAZ01000001.1"/>
</dbReference>
<reference evidence="1 2" key="1">
    <citation type="journal article" date="2014" name="Arch. Microbiol.">
        <title>Arthrobacter enclensis sp. nov., isolated from sediment sample.</title>
        <authorList>
            <person name="Dastager S.G."/>
            <person name="Liu Q."/>
            <person name="Tang S.K."/>
            <person name="Krishnamurthi S."/>
            <person name="Lee J.C."/>
            <person name="Li W.J."/>
        </authorList>
    </citation>
    <scope>NUCLEOTIDE SEQUENCE [LARGE SCALE GENOMIC DNA]</scope>
    <source>
        <strain evidence="1 2">NIO-1008</strain>
    </source>
</reference>
<evidence type="ECO:0000313" key="1">
    <source>
        <dbReference type="EMBL" id="KSU78662.1"/>
    </source>
</evidence>
<protein>
    <recommendedName>
        <fullName evidence="3">Transcriptional regulator, AbiEi antitoxin, Type IV TA system</fullName>
    </recommendedName>
</protein>
<accession>A0A0V8IV66</accession>
<dbReference type="STRING" id="993070.AS031_00995"/>
<dbReference type="EMBL" id="LNQM01000001">
    <property type="protein sequence ID" value="KSU78662.1"/>
    <property type="molecule type" value="Genomic_DNA"/>
</dbReference>
<dbReference type="Proteomes" id="UP000053199">
    <property type="component" value="Unassembled WGS sequence"/>
</dbReference>
<dbReference type="OrthoDB" id="5517693at2"/>
<evidence type="ECO:0008006" key="3">
    <source>
        <dbReference type="Google" id="ProtNLM"/>
    </source>
</evidence>
<organism evidence="1 2">
    <name type="scientific">Pseudarthrobacter enclensis</name>
    <dbReference type="NCBI Taxonomy" id="993070"/>
    <lineage>
        <taxon>Bacteria</taxon>
        <taxon>Bacillati</taxon>
        <taxon>Actinomycetota</taxon>
        <taxon>Actinomycetes</taxon>
        <taxon>Micrococcales</taxon>
        <taxon>Micrococcaceae</taxon>
        <taxon>Pseudarthrobacter</taxon>
    </lineage>
</organism>
<comment type="caution">
    <text evidence="1">The sequence shown here is derived from an EMBL/GenBank/DDBJ whole genome shotgun (WGS) entry which is preliminary data.</text>
</comment>
<sequence>MPDLPLLLLARDRDFHGLTPDELSRRVRSGMLARIRQGVYTDGQAWRNLKAWEQYRLRVQAAAETFQKPTVFCRHSSASVWGIPSIGASHPVQALTFKNDGGRSRAGVSRHFAALAGLNIVSREGLLVTDRIRTVLDLAASIPFTDAVAPMDHVLRPDRSHHLPALTTAELEAGIGSNYSAAAGRRIQAVIGFADPASGSAGESLSRALIHVAGFEAPVLQQPVHDAAGNLIGYADFYWKDAKVVGEFDGEEKYVKPEYLKGRSASQAVVLEKNRENRIRATGLNVVRWDWADLMAPGTLEGKLAAAGVRRRRTRSGALEQMVRP</sequence>
<evidence type="ECO:0000313" key="2">
    <source>
        <dbReference type="Proteomes" id="UP000053199"/>
    </source>
</evidence>
<dbReference type="AlphaFoldDB" id="A0A0V8IV66"/>
<keyword evidence="2" id="KW-1185">Reference proteome</keyword>